<organism evidence="2">
    <name type="scientific">Coralloluteibacterium stylophorae</name>
    <dbReference type="NCBI Taxonomy" id="1776034"/>
    <lineage>
        <taxon>Bacteria</taxon>
        <taxon>Pseudomonadati</taxon>
        <taxon>Pseudomonadota</taxon>
        <taxon>Gammaproteobacteria</taxon>
        <taxon>Lysobacterales</taxon>
        <taxon>Lysobacteraceae</taxon>
        <taxon>Coralloluteibacterium</taxon>
    </lineage>
</organism>
<sequence length="325" mass="33577">MPLRRIAAAALALVPAACGASPPADAGADHAQGATAARGPGSAAHLPGDILRALGTDEAVLACAAGVRDGVSRFAPDWVTASRPDFDGDGRADWLVAGAHACLQRGGLPLRWGYLDHGDARERVLRAPATAEVELLPAMHAGLHDLRLQGAAGDHDAQARWTFDGSRYGPSRQEGTAGTAAASGLATVAGALDWRRGGDGFALRRDGGTIATLGPAEPAEYVLPPQLLFRSEEPVAGWDEVLVLQESFPGNACNGGPLWVVALDRDGGQRADGPLDFCGGAAPAIRANASGLEIVVPGGPRNRVRGEVPAERWHWRGEGLRPGPL</sequence>
<dbReference type="Proteomes" id="UP000675747">
    <property type="component" value="Unassembled WGS sequence"/>
</dbReference>
<evidence type="ECO:0000313" key="3">
    <source>
        <dbReference type="EMBL" id="MBS7458783.1"/>
    </source>
</evidence>
<feature type="signal peptide" evidence="1">
    <location>
        <begin position="1"/>
        <end position="26"/>
    </location>
</feature>
<reference evidence="3 4" key="1">
    <citation type="journal article" date="2021" name="Microbiol. Resour. Announc.">
        <title>Draft Genome Sequence of Coralloluteibacterium stylophorae LMG 29479T.</title>
        <authorList>
            <person name="Karlyshev A.V."/>
            <person name="Kudryashova E.B."/>
            <person name="Ariskina E.V."/>
            <person name="Conroy A.P."/>
            <person name="Abidueva E.Y."/>
        </authorList>
    </citation>
    <scope>NUCLEOTIDE SEQUENCE [LARGE SCALE GENOMIC DNA]</scope>
    <source>
        <strain evidence="3 4">LMG 29479</strain>
    </source>
</reference>
<accession>A0A8J8AZU0</accession>
<proteinExistence type="predicted"/>
<feature type="chain" id="PRO_5042774441" description="VCBS repeat-containing protein" evidence="1">
    <location>
        <begin position="27"/>
        <end position="325"/>
    </location>
</feature>
<evidence type="ECO:0008006" key="5">
    <source>
        <dbReference type="Google" id="ProtNLM"/>
    </source>
</evidence>
<gene>
    <name evidence="3" type="ORF">KB893_016700</name>
    <name evidence="2" type="ORF">KB893_08875</name>
</gene>
<keyword evidence="4" id="KW-1185">Reference proteome</keyword>
<dbReference type="AlphaFoldDB" id="A0A8J8AZU0"/>
<protein>
    <recommendedName>
        <fullName evidence="5">VCBS repeat-containing protein</fullName>
    </recommendedName>
</protein>
<evidence type="ECO:0000313" key="2">
    <source>
        <dbReference type="EMBL" id="MBR0562628.1"/>
    </source>
</evidence>
<name>A0A8J8AZU0_9GAMM</name>
<evidence type="ECO:0000256" key="1">
    <source>
        <dbReference type="SAM" id="SignalP"/>
    </source>
</evidence>
<dbReference type="EMBL" id="JAGQFT020000014">
    <property type="protein sequence ID" value="MBS7458783.1"/>
    <property type="molecule type" value="Genomic_DNA"/>
</dbReference>
<reference evidence="2" key="2">
    <citation type="submission" date="2021-04" db="EMBL/GenBank/DDBJ databases">
        <authorList>
            <person name="Karlyshev A.V."/>
        </authorList>
    </citation>
    <scope>NUCLEOTIDE SEQUENCE</scope>
    <source>
        <strain evidence="2">LMG 29479</strain>
    </source>
</reference>
<keyword evidence="1" id="KW-0732">Signal</keyword>
<evidence type="ECO:0000313" key="4">
    <source>
        <dbReference type="Proteomes" id="UP000675747"/>
    </source>
</evidence>
<dbReference type="EMBL" id="JAGQFT010000064">
    <property type="protein sequence ID" value="MBR0562628.1"/>
    <property type="molecule type" value="Genomic_DNA"/>
</dbReference>
<comment type="caution">
    <text evidence="2">The sequence shown here is derived from an EMBL/GenBank/DDBJ whole genome shotgun (WGS) entry which is preliminary data.</text>
</comment>
<dbReference type="RefSeq" id="WP_211926568.1">
    <property type="nucleotide sequence ID" value="NZ_JAGQFT020000014.1"/>
</dbReference>